<dbReference type="GO" id="GO:0005886">
    <property type="term" value="C:plasma membrane"/>
    <property type="evidence" value="ECO:0007669"/>
    <property type="project" value="UniProtKB-SubCell"/>
</dbReference>
<organism evidence="9 10">
    <name type="scientific">Altericroceibacterium spongiae</name>
    <dbReference type="NCBI Taxonomy" id="2320269"/>
    <lineage>
        <taxon>Bacteria</taxon>
        <taxon>Pseudomonadati</taxon>
        <taxon>Pseudomonadota</taxon>
        <taxon>Alphaproteobacteria</taxon>
        <taxon>Sphingomonadales</taxon>
        <taxon>Erythrobacteraceae</taxon>
        <taxon>Altericroceibacterium</taxon>
    </lineage>
</organism>
<keyword evidence="6" id="KW-0653">Protein transport</keyword>
<keyword evidence="9" id="KW-0969">Cilium</keyword>
<evidence type="ECO:0000313" key="10">
    <source>
        <dbReference type="Proteomes" id="UP000284395"/>
    </source>
</evidence>
<evidence type="ECO:0000259" key="8">
    <source>
        <dbReference type="Pfam" id="PF01618"/>
    </source>
</evidence>
<dbReference type="InterPro" id="IPR002898">
    <property type="entry name" value="MotA_ExbB_proton_chnl"/>
</dbReference>
<keyword evidence="4 7" id="KW-1133">Transmembrane helix</keyword>
<evidence type="ECO:0000256" key="1">
    <source>
        <dbReference type="ARBA" id="ARBA00004651"/>
    </source>
</evidence>
<dbReference type="EMBL" id="RAPF01000008">
    <property type="protein sequence ID" value="RKF18966.1"/>
    <property type="molecule type" value="Genomic_DNA"/>
</dbReference>
<evidence type="ECO:0000256" key="4">
    <source>
        <dbReference type="ARBA" id="ARBA00022989"/>
    </source>
</evidence>
<dbReference type="GO" id="GO:0015031">
    <property type="term" value="P:protein transport"/>
    <property type="evidence" value="ECO:0007669"/>
    <property type="project" value="UniProtKB-KW"/>
</dbReference>
<comment type="caution">
    <text evidence="9">The sequence shown here is derived from an EMBL/GenBank/DDBJ whole genome shotgun (WGS) entry which is preliminary data.</text>
</comment>
<comment type="subcellular location">
    <subcellularLocation>
        <location evidence="1">Cell membrane</location>
        <topology evidence="1">Multi-pass membrane protein</topology>
    </subcellularLocation>
    <subcellularLocation>
        <location evidence="6">Membrane</location>
        <topology evidence="6">Multi-pass membrane protein</topology>
    </subcellularLocation>
</comment>
<dbReference type="RefSeq" id="WP_120325587.1">
    <property type="nucleotide sequence ID" value="NZ_RAPF01000008.1"/>
</dbReference>
<feature type="transmembrane region" description="Helical" evidence="7">
    <location>
        <begin position="126"/>
        <end position="146"/>
    </location>
</feature>
<dbReference type="AlphaFoldDB" id="A0A420EE89"/>
<dbReference type="Proteomes" id="UP000284395">
    <property type="component" value="Unassembled WGS sequence"/>
</dbReference>
<feature type="transmembrane region" description="Helical" evidence="7">
    <location>
        <begin position="186"/>
        <end position="206"/>
    </location>
</feature>
<proteinExistence type="inferred from homology"/>
<evidence type="ECO:0000256" key="5">
    <source>
        <dbReference type="ARBA" id="ARBA00023136"/>
    </source>
</evidence>
<keyword evidence="10" id="KW-1185">Reference proteome</keyword>
<feature type="transmembrane region" description="Helical" evidence="7">
    <location>
        <begin position="44"/>
        <end position="64"/>
    </location>
</feature>
<keyword evidence="9" id="KW-0282">Flagellum</keyword>
<evidence type="ECO:0000256" key="3">
    <source>
        <dbReference type="ARBA" id="ARBA00022692"/>
    </source>
</evidence>
<evidence type="ECO:0000256" key="7">
    <source>
        <dbReference type="SAM" id="Phobius"/>
    </source>
</evidence>
<protein>
    <submittedName>
        <fullName evidence="9">Flagellar motor protein MotA</fullName>
    </submittedName>
</protein>
<gene>
    <name evidence="9" type="ORF">D6851_14330</name>
</gene>
<keyword evidence="9" id="KW-0966">Cell projection</keyword>
<comment type="similarity">
    <text evidence="6">Belongs to the exbB/tolQ family.</text>
</comment>
<keyword evidence="2" id="KW-1003">Cell membrane</keyword>
<accession>A0A420EE89</accession>
<feature type="domain" description="MotA/TolQ/ExbB proton channel" evidence="8">
    <location>
        <begin position="113"/>
        <end position="201"/>
    </location>
</feature>
<reference evidence="9 10" key="1">
    <citation type="submission" date="2018-09" db="EMBL/GenBank/DDBJ databases">
        <title>Altererythrobacter spongiae sp. nov., isolated from a marine sponge.</title>
        <authorList>
            <person name="Zhuang L."/>
            <person name="Luo L."/>
        </authorList>
    </citation>
    <scope>NUCLEOTIDE SEQUENCE [LARGE SCALE GENOMIC DNA]</scope>
    <source>
        <strain evidence="9 10">HN-Y73</strain>
    </source>
</reference>
<keyword evidence="5 7" id="KW-0472">Membrane</keyword>
<keyword evidence="6" id="KW-0813">Transport</keyword>
<sequence length="348" mass="38346">MTESLFRVDNLKRYLHRVLGFEIIVLLLLAFLSPRLIPIITHNLVLNIIIVAILVLGLTYSLLLTWRLTQVSRWVNAQHPESGPFEHPPRLLAATANLLRHPPTPVTDRTLLDSLSSRLDEQRESLRYMMGLAIFLGLLGTFWGLLHTVGSVGQAINSVGSEGLPPAEAFDRMRAGLQGPMQGMGMAFSASLLGLSTSLILSFLNLQVGHAQNRFHEDFEEWLSLRTAGYGSQPAGEDALATRLEAALSRVDTIERALATQAARLTDAPQAQSLEPFARDFTRLAESVQQLQGKMMEEALARLETIEALIASSQHRPPDEILSEALQRAAQHIEENKGQTAREAIANG</sequence>
<feature type="transmembrane region" description="Helical" evidence="7">
    <location>
        <begin position="14"/>
        <end position="32"/>
    </location>
</feature>
<dbReference type="OrthoDB" id="9794540at2"/>
<evidence type="ECO:0000256" key="2">
    <source>
        <dbReference type="ARBA" id="ARBA00022475"/>
    </source>
</evidence>
<keyword evidence="3 7" id="KW-0812">Transmembrane</keyword>
<name>A0A420EE89_9SPHN</name>
<evidence type="ECO:0000313" key="9">
    <source>
        <dbReference type="EMBL" id="RKF18966.1"/>
    </source>
</evidence>
<evidence type="ECO:0000256" key="6">
    <source>
        <dbReference type="RuleBase" id="RU004057"/>
    </source>
</evidence>
<dbReference type="Pfam" id="PF01618">
    <property type="entry name" value="MotA_ExbB"/>
    <property type="match status" value="1"/>
</dbReference>